<evidence type="ECO:0000313" key="2">
    <source>
        <dbReference type="Proteomes" id="UP000317624"/>
    </source>
</evidence>
<protein>
    <submittedName>
        <fullName evidence="1">Uncharacterized protein</fullName>
    </submittedName>
</protein>
<accession>A0A558BY55</accession>
<dbReference type="PROSITE" id="PS51257">
    <property type="entry name" value="PROKAR_LIPOPROTEIN"/>
    <property type="match status" value="1"/>
</dbReference>
<comment type="caution">
    <text evidence="1">The sequence shown here is derived from an EMBL/GenBank/DDBJ whole genome shotgun (WGS) entry which is preliminary data.</text>
</comment>
<gene>
    <name evidence="1" type="ORF">FNT36_08065</name>
</gene>
<evidence type="ECO:0000313" key="1">
    <source>
        <dbReference type="EMBL" id="TVT41393.1"/>
    </source>
</evidence>
<reference evidence="1 2" key="1">
    <citation type="submission" date="2019-07" db="EMBL/GenBank/DDBJ databases">
        <title>Hymenobacter sp. straun FUR1 Genome sequencing and assembly.</title>
        <authorList>
            <person name="Chhetri G."/>
        </authorList>
    </citation>
    <scope>NUCLEOTIDE SEQUENCE [LARGE SCALE GENOMIC DNA]</scope>
    <source>
        <strain evidence="1 2">Fur1</strain>
    </source>
</reference>
<dbReference type="Proteomes" id="UP000317624">
    <property type="component" value="Unassembled WGS sequence"/>
</dbReference>
<proteinExistence type="predicted"/>
<organism evidence="1 2">
    <name type="scientific">Hymenobacter setariae</name>
    <dbReference type="NCBI Taxonomy" id="2594794"/>
    <lineage>
        <taxon>Bacteria</taxon>
        <taxon>Pseudomonadati</taxon>
        <taxon>Bacteroidota</taxon>
        <taxon>Cytophagia</taxon>
        <taxon>Cytophagales</taxon>
        <taxon>Hymenobacteraceae</taxon>
        <taxon>Hymenobacter</taxon>
    </lineage>
</organism>
<name>A0A558BY55_9BACT</name>
<dbReference type="EMBL" id="VMRJ01000002">
    <property type="protein sequence ID" value="TVT41393.1"/>
    <property type="molecule type" value="Genomic_DNA"/>
</dbReference>
<keyword evidence="2" id="KW-1185">Reference proteome</keyword>
<dbReference type="AlphaFoldDB" id="A0A558BY55"/>
<dbReference type="RefSeq" id="WP_144846237.1">
    <property type="nucleotide sequence ID" value="NZ_VMRJ01000002.1"/>
</dbReference>
<dbReference type="OrthoDB" id="1115707at2"/>
<sequence length="156" mass="17165">MAALAPRLLARLLRPLAGHQSSFYQAVLACFVIASTLWMLRALNSSHVAALDYPVAWHYNAQRYHPARPLPATVRVEVRGNGWRLLSRALHFHSPPAEVRLRLAGTPPPRSPLRPPLRRALGTVRLVSLPTDSATFYLVPGADSTSKPLGSGRRPL</sequence>